<name>K2MTC9_9HYPH</name>
<evidence type="ECO:0000313" key="2">
    <source>
        <dbReference type="EMBL" id="EKF20602.1"/>
    </source>
</evidence>
<accession>K2MTC9</accession>
<dbReference type="EMBL" id="AMRM01000002">
    <property type="protein sequence ID" value="EKF20602.1"/>
    <property type="molecule type" value="Genomic_DNA"/>
</dbReference>
<dbReference type="PATRIC" id="fig|391937.3.peg.502"/>
<evidence type="ECO:0000313" key="3">
    <source>
        <dbReference type="Proteomes" id="UP000006786"/>
    </source>
</evidence>
<dbReference type="InterPro" id="IPR009506">
    <property type="entry name" value="YjiS-like"/>
</dbReference>
<dbReference type="OrthoDB" id="7861975at2"/>
<evidence type="ECO:0000259" key="1">
    <source>
        <dbReference type="Pfam" id="PF06568"/>
    </source>
</evidence>
<dbReference type="Proteomes" id="UP000006786">
    <property type="component" value="Unassembled WGS sequence"/>
</dbReference>
<comment type="caution">
    <text evidence="2">The sequence shown here is derived from an EMBL/GenBank/DDBJ whole genome shotgun (WGS) entry which is preliminary data.</text>
</comment>
<protein>
    <recommendedName>
        <fullName evidence="1">YjiS-like domain-containing protein</fullName>
    </recommendedName>
</protein>
<organism evidence="2 3">
    <name type="scientific">Nitratireductor pacificus pht-3B</name>
    <dbReference type="NCBI Taxonomy" id="391937"/>
    <lineage>
        <taxon>Bacteria</taxon>
        <taxon>Pseudomonadati</taxon>
        <taxon>Pseudomonadota</taxon>
        <taxon>Alphaproteobacteria</taxon>
        <taxon>Hyphomicrobiales</taxon>
        <taxon>Phyllobacteriaceae</taxon>
        <taxon>Nitratireductor</taxon>
    </lineage>
</organism>
<dbReference type="Pfam" id="PF06568">
    <property type="entry name" value="YjiS-like"/>
    <property type="match status" value="1"/>
</dbReference>
<dbReference type="AlphaFoldDB" id="K2MTC9"/>
<gene>
    <name evidence="2" type="ORF">NA2_02419</name>
</gene>
<reference evidence="2 3" key="1">
    <citation type="journal article" date="2012" name="J. Bacteriol.">
        <title>Genome Sequence of Nitratireductor pacificus Type Strain pht-3B.</title>
        <authorList>
            <person name="Lai Q."/>
            <person name="Li G."/>
            <person name="Shao Z."/>
        </authorList>
    </citation>
    <scope>NUCLEOTIDE SEQUENCE [LARGE SCALE GENOMIC DNA]</scope>
    <source>
        <strain evidence="3">pht-3B</strain>
    </source>
</reference>
<keyword evidence="3" id="KW-1185">Reference proteome</keyword>
<sequence length="96" mass="10506">MTPAASDAFATTAAARPVAIARLAVVSVFASLRRFWQTRQAMHQLSEMSDWQLADIGLTRCDIDVVSLSVAHGDVTRALQELAAERAAVRHRVRMS</sequence>
<dbReference type="RefSeq" id="WP_008593762.1">
    <property type="nucleotide sequence ID" value="NZ_AMRM01000002.1"/>
</dbReference>
<feature type="domain" description="YjiS-like" evidence="1">
    <location>
        <begin position="28"/>
        <end position="64"/>
    </location>
</feature>
<proteinExistence type="predicted"/>